<evidence type="ECO:0000313" key="2">
    <source>
        <dbReference type="EMBL" id="PWB87823.1"/>
    </source>
</evidence>
<name>A0A315XPD2_9EURY</name>
<protein>
    <recommendedName>
        <fullName evidence="4">YcxB-like protein domain-containing protein</fullName>
    </recommendedName>
</protein>
<evidence type="ECO:0000256" key="1">
    <source>
        <dbReference type="SAM" id="Phobius"/>
    </source>
</evidence>
<accession>A0A315XPD2</accession>
<evidence type="ECO:0008006" key="4">
    <source>
        <dbReference type="Google" id="ProtNLM"/>
    </source>
</evidence>
<feature type="transmembrane region" description="Helical" evidence="1">
    <location>
        <begin position="73"/>
        <end position="94"/>
    </location>
</feature>
<dbReference type="Proteomes" id="UP000251717">
    <property type="component" value="Unassembled WGS sequence"/>
</dbReference>
<keyword evidence="3" id="KW-1185">Reference proteome</keyword>
<feature type="transmembrane region" description="Helical" evidence="1">
    <location>
        <begin position="47"/>
        <end position="67"/>
    </location>
</feature>
<sequence>MKVLIMEIEIDKIGSNDYYSEVLAVMSNYSKLVKNPRQKIRGLKSQAILLTGIALVFLVIFAVLYLMSPGTSMYLYVIIIFSIALILGIVYIFLINRRISKFKNNDSSKKLIIEDEYVEMHIGDEKSRLNFKDMQWIILNKHSITFIPKNEGATLIAVEIKYKNQVIDNIKEKQIIVDNSNLY</sequence>
<gene>
    <name evidence="2" type="ORF">MBBTH_04100</name>
</gene>
<organism evidence="2 3">
    <name type="scientific">Methanobrevibacter thaueri</name>
    <dbReference type="NCBI Taxonomy" id="190975"/>
    <lineage>
        <taxon>Archaea</taxon>
        <taxon>Methanobacteriati</taxon>
        <taxon>Methanobacteriota</taxon>
        <taxon>Methanomada group</taxon>
        <taxon>Methanobacteria</taxon>
        <taxon>Methanobacteriales</taxon>
        <taxon>Methanobacteriaceae</taxon>
        <taxon>Methanobrevibacter</taxon>
    </lineage>
</organism>
<dbReference type="AlphaFoldDB" id="A0A315XPD2"/>
<keyword evidence="1" id="KW-1133">Transmembrane helix</keyword>
<keyword evidence="1" id="KW-0472">Membrane</keyword>
<proteinExistence type="predicted"/>
<keyword evidence="1" id="KW-0812">Transmembrane</keyword>
<reference evidence="2 3" key="1">
    <citation type="submission" date="2017-03" db="EMBL/GenBank/DDBJ databases">
        <title>Genome sequence of Methanobrevibacter thaueri.</title>
        <authorList>
            <person name="Poehlein A."/>
            <person name="Seedorf H."/>
            <person name="Daniel R."/>
        </authorList>
    </citation>
    <scope>NUCLEOTIDE SEQUENCE [LARGE SCALE GENOMIC DNA]</scope>
    <source>
        <strain evidence="2 3">DSM 11995</strain>
    </source>
</reference>
<dbReference type="EMBL" id="MZGS01000016">
    <property type="protein sequence ID" value="PWB87823.1"/>
    <property type="molecule type" value="Genomic_DNA"/>
</dbReference>
<comment type="caution">
    <text evidence="2">The sequence shown here is derived from an EMBL/GenBank/DDBJ whole genome shotgun (WGS) entry which is preliminary data.</text>
</comment>
<evidence type="ECO:0000313" key="3">
    <source>
        <dbReference type="Proteomes" id="UP000251717"/>
    </source>
</evidence>